<dbReference type="PANTHER" id="PTHR11014:SF63">
    <property type="entry name" value="METALLOPEPTIDASE, PUTATIVE (AFU_ORTHOLOGUE AFUA_6G09600)-RELATED"/>
    <property type="match status" value="1"/>
</dbReference>
<dbReference type="PANTHER" id="PTHR11014">
    <property type="entry name" value="PEPTIDASE M20 FAMILY MEMBER"/>
    <property type="match status" value="1"/>
</dbReference>
<feature type="binding site" evidence="2">
    <location>
        <position position="104"/>
    </location>
    <ligand>
        <name>Mn(2+)</name>
        <dbReference type="ChEBI" id="CHEBI:29035"/>
        <label>2</label>
    </ligand>
</feature>
<dbReference type="Pfam" id="PF07687">
    <property type="entry name" value="M20_dimer"/>
    <property type="match status" value="1"/>
</dbReference>
<organism evidence="4 5">
    <name type="scientific">Levilinea saccharolytica</name>
    <dbReference type="NCBI Taxonomy" id="229921"/>
    <lineage>
        <taxon>Bacteria</taxon>
        <taxon>Bacillati</taxon>
        <taxon>Chloroflexota</taxon>
        <taxon>Anaerolineae</taxon>
        <taxon>Anaerolineales</taxon>
        <taxon>Anaerolineaceae</taxon>
        <taxon>Levilinea</taxon>
    </lineage>
</organism>
<feature type="domain" description="Peptidase M20 dimerisation" evidence="3">
    <location>
        <begin position="184"/>
        <end position="265"/>
    </location>
</feature>
<keyword evidence="1" id="KW-0378">Hydrolase</keyword>
<proteinExistence type="predicted"/>
<evidence type="ECO:0000313" key="4">
    <source>
        <dbReference type="EMBL" id="KPL85056.1"/>
    </source>
</evidence>
<accession>A0A0P6Y699</accession>
<dbReference type="SUPFAM" id="SSF53187">
    <property type="entry name" value="Zn-dependent exopeptidases"/>
    <property type="match status" value="1"/>
</dbReference>
<dbReference type="FunFam" id="3.30.70.360:FF:000001">
    <property type="entry name" value="N-acetyldiaminopimelate deacetylase"/>
    <property type="match status" value="1"/>
</dbReference>
<dbReference type="InterPro" id="IPR017439">
    <property type="entry name" value="Amidohydrolase"/>
</dbReference>
<comment type="caution">
    <text evidence="4">The sequence shown here is derived from an EMBL/GenBank/DDBJ whole genome shotgun (WGS) entry which is preliminary data.</text>
</comment>
<keyword evidence="5" id="KW-1185">Reference proteome</keyword>
<dbReference type="Gene3D" id="3.30.70.360">
    <property type="match status" value="1"/>
</dbReference>
<dbReference type="GO" id="GO:0046872">
    <property type="term" value="F:metal ion binding"/>
    <property type="evidence" value="ECO:0007669"/>
    <property type="project" value="UniProtKB-KW"/>
</dbReference>
<dbReference type="PATRIC" id="fig|229921.5.peg.2224"/>
<evidence type="ECO:0000313" key="5">
    <source>
        <dbReference type="Proteomes" id="UP000050501"/>
    </source>
</evidence>
<feature type="binding site" evidence="2">
    <location>
        <position position="361"/>
    </location>
    <ligand>
        <name>Mn(2+)</name>
        <dbReference type="ChEBI" id="CHEBI:29035"/>
        <label>2</label>
    </ligand>
</feature>
<keyword evidence="2" id="KW-0464">Manganese</keyword>
<dbReference type="STRING" id="229921.ADN01_06685"/>
<dbReference type="AlphaFoldDB" id="A0A0P6Y699"/>
<feature type="binding site" evidence="2">
    <location>
        <position position="138"/>
    </location>
    <ligand>
        <name>Mn(2+)</name>
        <dbReference type="ChEBI" id="CHEBI:29035"/>
        <label>2</label>
    </ligand>
</feature>
<dbReference type="Gene3D" id="3.40.630.10">
    <property type="entry name" value="Zn peptidases"/>
    <property type="match status" value="1"/>
</dbReference>
<dbReference type="InterPro" id="IPR011650">
    <property type="entry name" value="Peptidase_M20_dimer"/>
</dbReference>
<evidence type="ECO:0000259" key="3">
    <source>
        <dbReference type="Pfam" id="PF07687"/>
    </source>
</evidence>
<dbReference type="Proteomes" id="UP000050501">
    <property type="component" value="Unassembled WGS sequence"/>
</dbReference>
<comment type="cofactor">
    <cofactor evidence="2">
        <name>Mn(2+)</name>
        <dbReference type="ChEBI" id="CHEBI:29035"/>
    </cofactor>
    <text evidence="2">The Mn(2+) ion enhances activity.</text>
</comment>
<protein>
    <recommendedName>
        <fullName evidence="3">Peptidase M20 dimerisation domain-containing protein</fullName>
    </recommendedName>
</protein>
<dbReference type="InterPro" id="IPR002933">
    <property type="entry name" value="Peptidase_M20"/>
</dbReference>
<dbReference type="NCBIfam" id="TIGR01891">
    <property type="entry name" value="amidohydrolases"/>
    <property type="match status" value="1"/>
</dbReference>
<gene>
    <name evidence="4" type="ORF">ADN01_06685</name>
</gene>
<keyword evidence="2" id="KW-0479">Metal-binding</keyword>
<dbReference type="GO" id="GO:0050118">
    <property type="term" value="F:N-acetyldiaminopimelate deacetylase activity"/>
    <property type="evidence" value="ECO:0007669"/>
    <property type="project" value="UniProtKB-ARBA"/>
</dbReference>
<dbReference type="PIRSF" id="PIRSF005962">
    <property type="entry name" value="Pept_M20D_amidohydro"/>
    <property type="match status" value="1"/>
</dbReference>
<feature type="binding site" evidence="2">
    <location>
        <position position="162"/>
    </location>
    <ligand>
        <name>Mn(2+)</name>
        <dbReference type="ChEBI" id="CHEBI:29035"/>
        <label>2</label>
    </ligand>
</feature>
<dbReference type="SUPFAM" id="SSF55031">
    <property type="entry name" value="Bacterial exopeptidase dimerisation domain"/>
    <property type="match status" value="1"/>
</dbReference>
<feature type="binding site" evidence="2">
    <location>
        <position position="102"/>
    </location>
    <ligand>
        <name>Mn(2+)</name>
        <dbReference type="ChEBI" id="CHEBI:29035"/>
        <label>2</label>
    </ligand>
</feature>
<evidence type="ECO:0000256" key="1">
    <source>
        <dbReference type="ARBA" id="ARBA00022801"/>
    </source>
</evidence>
<dbReference type="InterPro" id="IPR036264">
    <property type="entry name" value="Bact_exopeptidase_dim_dom"/>
</dbReference>
<dbReference type="OrthoDB" id="9776731at2"/>
<dbReference type="RefSeq" id="WP_062418536.1">
    <property type="nucleotide sequence ID" value="NZ_DF967974.1"/>
</dbReference>
<dbReference type="GO" id="GO:0019877">
    <property type="term" value="P:diaminopimelate biosynthetic process"/>
    <property type="evidence" value="ECO:0007669"/>
    <property type="project" value="UniProtKB-ARBA"/>
</dbReference>
<reference evidence="4 5" key="1">
    <citation type="submission" date="2015-07" db="EMBL/GenBank/DDBJ databases">
        <title>Genome sequence of Levilinea saccharolytica DSM 16555.</title>
        <authorList>
            <person name="Hemp J."/>
            <person name="Ward L.M."/>
            <person name="Pace L.A."/>
            <person name="Fischer W.W."/>
        </authorList>
    </citation>
    <scope>NUCLEOTIDE SEQUENCE [LARGE SCALE GENOMIC DNA]</scope>
    <source>
        <strain evidence="4 5">KIBI-1</strain>
    </source>
</reference>
<dbReference type="Pfam" id="PF01546">
    <property type="entry name" value="Peptidase_M20"/>
    <property type="match status" value="1"/>
</dbReference>
<sequence>MSEWMDWANELFPFNQSIRRDLHQHPELGFQETRTAALIARQLEELGLEVVTGIAETGVVGTLKGGRPGPTILARFDMDALPIQEETGADYASVSPGVMHACGHDGHVAIGLTTARMLASRKEQLAGQVRFVFQPAEEGQGGAFQMVEQGAAEGCDFALALHLWNDRPAGWVGLREGPVMAGADVFKVRIRGVGGHGAVPHQTVDPIVAGAQMITALQTIVSRNISALKTGVISVGAFHAGEALNVIPAAAEFGGTLRFFEPGVQARMGERIRSVCQGTAQAMGCEVEVEIEEWTQAVVNDATVTGRLEMVFRKEFPELHVDADCQTMASEDASAFLERVPGVYFFVGSANKERGLTYSHHHPRFDFDEQALTYGAGLMAAGIWELSHKKS</sequence>
<name>A0A0P6Y699_9CHLR</name>
<dbReference type="EMBL" id="LGCM01000027">
    <property type="protein sequence ID" value="KPL85056.1"/>
    <property type="molecule type" value="Genomic_DNA"/>
</dbReference>
<evidence type="ECO:0000256" key="2">
    <source>
        <dbReference type="PIRSR" id="PIRSR005962-1"/>
    </source>
</evidence>